<dbReference type="Proteomes" id="UP000265515">
    <property type="component" value="Unassembled WGS sequence"/>
</dbReference>
<keyword evidence="3" id="KW-1185">Reference proteome</keyword>
<protein>
    <submittedName>
        <fullName evidence="2">Uncharacterized protein</fullName>
    </submittedName>
</protein>
<proteinExistence type="predicted"/>
<sequence length="641" mass="71993">MEDQPTGVEQANGRTTVPAARVDIPMSDEDRMKSLIAKCYEDGIIPEKFCHGEWVVEAGVRLFRVNQGLDTLVTSWLKERTVTVIFQGEARDLPLRIREDLVRAYENGWYRERICDRSIKRGRIHGEGPNVLSYVAKSGEVARWMIAKGEDKVVIRGIEYGMVFKPWMTKAELEERRRADDATKLWVVALRVPLRMMFHVESMVESAMGRIMKSLPPEPDKSRPKLMNLKFELAREAEDLLKRNSPSSLTMEKYTTSSSLAKTLHGVPRAAGISTKQQKVVRGWENCHRNREESRILRETTKEEDAAGRQTEVKTAISERLQETFRWGGVPHQKRDPRHMGIISLEMSPQLFGNNQYMNEARGYQGHISTGGHQRSFVPYQSQYTEQSGQGGYQGAGIGAGTDGVKEIHQVQAGALHGNPSSSRDQSGSATHMSSPTQVPGGLEEHQGGVGGYEERWLMPLVCMMQAQEVHVVGLVNKDGKMVIPAQQIDGLATVEVILRKVREMFVDRFRFKICPDGLMPKMDVDLPGGKRVRYSIPLIDARFEEEQWANISRVGLTSVPINAFSDPSLTMLSQIVVDPGVPATAFDELKNKMPSWQNFASELFARNLSNPWTEPSIGANQREGTFNRIHLPGGPSRINE</sequence>
<accession>A0A388JPL3</accession>
<feature type="compositionally biased region" description="Gly residues" evidence="1">
    <location>
        <begin position="389"/>
        <end position="401"/>
    </location>
</feature>
<feature type="compositionally biased region" description="Polar residues" evidence="1">
    <location>
        <begin position="419"/>
        <end position="438"/>
    </location>
</feature>
<evidence type="ECO:0000256" key="1">
    <source>
        <dbReference type="SAM" id="MobiDB-lite"/>
    </source>
</evidence>
<dbReference type="Gramene" id="GBG59713">
    <property type="protein sequence ID" value="GBG59713"/>
    <property type="gene ID" value="CBR_g54818"/>
</dbReference>
<feature type="region of interest" description="Disordered" evidence="1">
    <location>
        <begin position="415"/>
        <end position="447"/>
    </location>
</feature>
<gene>
    <name evidence="2" type="ORF">CBR_g54818</name>
</gene>
<organism evidence="2 3">
    <name type="scientific">Chara braunii</name>
    <name type="common">Braun's stonewort</name>
    <dbReference type="NCBI Taxonomy" id="69332"/>
    <lineage>
        <taxon>Eukaryota</taxon>
        <taxon>Viridiplantae</taxon>
        <taxon>Streptophyta</taxon>
        <taxon>Charophyceae</taxon>
        <taxon>Charales</taxon>
        <taxon>Characeae</taxon>
        <taxon>Chara</taxon>
    </lineage>
</organism>
<evidence type="ECO:0000313" key="3">
    <source>
        <dbReference type="Proteomes" id="UP000265515"/>
    </source>
</evidence>
<dbReference type="STRING" id="69332.A0A388JPL3"/>
<dbReference type="AlphaFoldDB" id="A0A388JPL3"/>
<comment type="caution">
    <text evidence="2">The sequence shown here is derived from an EMBL/GenBank/DDBJ whole genome shotgun (WGS) entry which is preliminary data.</text>
</comment>
<feature type="region of interest" description="Disordered" evidence="1">
    <location>
        <begin position="382"/>
        <end position="401"/>
    </location>
</feature>
<evidence type="ECO:0000313" key="2">
    <source>
        <dbReference type="EMBL" id="GBG59713.1"/>
    </source>
</evidence>
<dbReference type="EMBL" id="BFEA01000006">
    <property type="protein sequence ID" value="GBG59713.1"/>
    <property type="molecule type" value="Genomic_DNA"/>
</dbReference>
<name>A0A388JPL3_CHABU</name>
<reference evidence="2 3" key="1">
    <citation type="journal article" date="2018" name="Cell">
        <title>The Chara Genome: Secondary Complexity and Implications for Plant Terrestrialization.</title>
        <authorList>
            <person name="Nishiyama T."/>
            <person name="Sakayama H."/>
            <person name="Vries J.D."/>
            <person name="Buschmann H."/>
            <person name="Saint-Marcoux D."/>
            <person name="Ullrich K.K."/>
            <person name="Haas F.B."/>
            <person name="Vanderstraeten L."/>
            <person name="Becker D."/>
            <person name="Lang D."/>
            <person name="Vosolsobe S."/>
            <person name="Rombauts S."/>
            <person name="Wilhelmsson P.K.I."/>
            <person name="Janitza P."/>
            <person name="Kern R."/>
            <person name="Heyl A."/>
            <person name="Rumpler F."/>
            <person name="Villalobos L.I.A.C."/>
            <person name="Clay J.M."/>
            <person name="Skokan R."/>
            <person name="Toyoda A."/>
            <person name="Suzuki Y."/>
            <person name="Kagoshima H."/>
            <person name="Schijlen E."/>
            <person name="Tajeshwar N."/>
            <person name="Catarino B."/>
            <person name="Hetherington A.J."/>
            <person name="Saltykova A."/>
            <person name="Bonnot C."/>
            <person name="Breuninger H."/>
            <person name="Symeonidi A."/>
            <person name="Radhakrishnan G.V."/>
            <person name="Van Nieuwerburgh F."/>
            <person name="Deforce D."/>
            <person name="Chang C."/>
            <person name="Karol K.G."/>
            <person name="Hedrich R."/>
            <person name="Ulvskov P."/>
            <person name="Glockner G."/>
            <person name="Delwiche C.F."/>
            <person name="Petrasek J."/>
            <person name="Van de Peer Y."/>
            <person name="Friml J."/>
            <person name="Beilby M."/>
            <person name="Dolan L."/>
            <person name="Kohara Y."/>
            <person name="Sugano S."/>
            <person name="Fujiyama A."/>
            <person name="Delaux P.-M."/>
            <person name="Quint M."/>
            <person name="TheiBen G."/>
            <person name="Hagemann M."/>
            <person name="Harholt J."/>
            <person name="Dunand C."/>
            <person name="Zachgo S."/>
            <person name="Langdale J."/>
            <person name="Maumus F."/>
            <person name="Straeten D.V.D."/>
            <person name="Gould S.B."/>
            <person name="Rensing S.A."/>
        </authorList>
    </citation>
    <scope>NUCLEOTIDE SEQUENCE [LARGE SCALE GENOMIC DNA]</scope>
    <source>
        <strain evidence="2 3">S276</strain>
    </source>
</reference>